<keyword evidence="2" id="KW-0472">Membrane</keyword>
<keyword evidence="2" id="KW-0812">Transmembrane</keyword>
<comment type="caution">
    <text evidence="3">The sequence shown here is derived from an EMBL/GenBank/DDBJ whole genome shotgun (WGS) entry which is preliminary data.</text>
</comment>
<dbReference type="Proteomes" id="UP000483820">
    <property type="component" value="Chromosome V"/>
</dbReference>
<evidence type="ECO:0000256" key="2">
    <source>
        <dbReference type="SAM" id="Phobius"/>
    </source>
</evidence>
<feature type="region of interest" description="Disordered" evidence="1">
    <location>
        <begin position="68"/>
        <end position="88"/>
    </location>
</feature>
<sequence>MSLFLHFAIWFLIISCTVILLIHFACIVYPVFFWNAIERLRRRFRCLERDPRFREVVHDFIAIYQPAPPSPNNSDSSVVITVQPNPEN</sequence>
<accession>A0A6A5GDF7</accession>
<dbReference type="KEGG" id="crq:GCK72_019319"/>
<keyword evidence="2" id="KW-1133">Transmembrane helix</keyword>
<protein>
    <submittedName>
        <fullName evidence="3">Uncharacterized protein</fullName>
    </submittedName>
</protein>
<dbReference type="CTD" id="78776772"/>
<proteinExistence type="predicted"/>
<feature type="compositionally biased region" description="Polar residues" evidence="1">
    <location>
        <begin position="78"/>
        <end position="88"/>
    </location>
</feature>
<reference evidence="3 4" key="1">
    <citation type="submission" date="2019-12" db="EMBL/GenBank/DDBJ databases">
        <title>Chromosome-level assembly of the Caenorhabditis remanei genome.</title>
        <authorList>
            <person name="Teterina A.A."/>
            <person name="Willis J.H."/>
            <person name="Phillips P.C."/>
        </authorList>
    </citation>
    <scope>NUCLEOTIDE SEQUENCE [LARGE SCALE GENOMIC DNA]</scope>
    <source>
        <strain evidence="3 4">PX506</strain>
        <tissue evidence="3">Whole organism</tissue>
    </source>
</reference>
<dbReference type="GeneID" id="78776772"/>
<organism evidence="3 4">
    <name type="scientific">Caenorhabditis remanei</name>
    <name type="common">Caenorhabditis vulgaris</name>
    <dbReference type="NCBI Taxonomy" id="31234"/>
    <lineage>
        <taxon>Eukaryota</taxon>
        <taxon>Metazoa</taxon>
        <taxon>Ecdysozoa</taxon>
        <taxon>Nematoda</taxon>
        <taxon>Chromadorea</taxon>
        <taxon>Rhabditida</taxon>
        <taxon>Rhabditina</taxon>
        <taxon>Rhabditomorpha</taxon>
        <taxon>Rhabditoidea</taxon>
        <taxon>Rhabditidae</taxon>
        <taxon>Peloderinae</taxon>
        <taxon>Caenorhabditis</taxon>
    </lineage>
</organism>
<gene>
    <name evidence="3" type="ORF">GCK72_019319</name>
</gene>
<name>A0A6A5GDF7_CAERE</name>
<evidence type="ECO:0000313" key="4">
    <source>
        <dbReference type="Proteomes" id="UP000483820"/>
    </source>
</evidence>
<evidence type="ECO:0000313" key="3">
    <source>
        <dbReference type="EMBL" id="KAF1752764.1"/>
    </source>
</evidence>
<dbReference type="RefSeq" id="XP_053581887.1">
    <property type="nucleotide sequence ID" value="XM_053732974.1"/>
</dbReference>
<evidence type="ECO:0000256" key="1">
    <source>
        <dbReference type="SAM" id="MobiDB-lite"/>
    </source>
</evidence>
<dbReference type="EMBL" id="WUAV01000005">
    <property type="protein sequence ID" value="KAF1752764.1"/>
    <property type="molecule type" value="Genomic_DNA"/>
</dbReference>
<feature type="transmembrane region" description="Helical" evidence="2">
    <location>
        <begin position="6"/>
        <end position="34"/>
    </location>
</feature>
<dbReference type="AlphaFoldDB" id="A0A6A5GDF7"/>